<name>A0A087BFQ0_BIFLN</name>
<dbReference type="EMBL" id="JGZA01000015">
    <property type="protein sequence ID" value="KFI69850.1"/>
    <property type="molecule type" value="Genomic_DNA"/>
</dbReference>
<dbReference type="Proteomes" id="UP000029024">
    <property type="component" value="Unassembled WGS sequence"/>
</dbReference>
<feature type="transmembrane region" description="Helical" evidence="1">
    <location>
        <begin position="624"/>
        <end position="644"/>
    </location>
</feature>
<evidence type="ECO:0000313" key="3">
    <source>
        <dbReference type="EMBL" id="KFI69850.1"/>
    </source>
</evidence>
<keyword evidence="1" id="KW-0472">Membrane</keyword>
<proteinExistence type="predicted"/>
<accession>A0A087BFQ0</accession>
<evidence type="ECO:0000256" key="2">
    <source>
        <dbReference type="SAM" id="SignalP"/>
    </source>
</evidence>
<feature type="transmembrane region" description="Helical" evidence="1">
    <location>
        <begin position="552"/>
        <end position="578"/>
    </location>
</feature>
<sequence>MHWTYKIASILAVALITLAAGFYAQNNEETYPSGPSYDIGISDAHGQPLSTLTGLAATHHVVLARVSYEPDGHGTNRRVISIFGALDGNGMHANSPYPDYGFGPRTRVQRGDRFTDPLGRWLLYGSPRDTASAAKSIRRQGFELNRATPIGITQITKQFFSNSIAQVIFAGLAVVFVSGALSVSTASRVCAIQALHGMRTTGIIMRQFLRHAFFFIICVCIGWMTWISIGAIFWPFASPLGFAGQVFLSIIIATTCMALVALSLSIALVRVLVPNALKLIQGKRPLRFLMASGCIMAIIVLALSSASLNVTNFKWRQSQTLKTTLEHQLSSNDGFQLQLWYSSDQNRARSMPSWNDFVEQTSQSEHTRFASFRLGCTWVDSSQDPQPCILMDSRTARLHHLIRNNTTLARISVIMPENEQWNSESITNNVLRAYSFEQSLAAEEGKSLPAINRTSISIESRPRDAVLSAFDTPSNTDGLSSVPVVVIDPSLLSGDTTTSMVSTGGMTFDYRSRHQLLEILREKGVDSLVASVVNRHDEIQTRLARTTQEMNYFSITACISITCLLGGAIMVALTLCTLRRQIMFVEYMHGAPSYLRFQSILFLAAALCSASLPIQLLIGGYNAVSTTSVSLLFIVVSLATTVLYDSRLRADSIKHP</sequence>
<feature type="transmembrane region" description="Helical" evidence="1">
    <location>
        <begin position="212"/>
        <end position="234"/>
    </location>
</feature>
<feature type="transmembrane region" description="Helical" evidence="1">
    <location>
        <begin position="246"/>
        <end position="273"/>
    </location>
</feature>
<comment type="caution">
    <text evidence="3">The sequence shown here is derived from an EMBL/GenBank/DDBJ whole genome shotgun (WGS) entry which is preliminary data.</text>
</comment>
<evidence type="ECO:0000256" key="1">
    <source>
        <dbReference type="SAM" id="Phobius"/>
    </source>
</evidence>
<gene>
    <name evidence="3" type="ORF">BLSS_0152</name>
</gene>
<keyword evidence="1" id="KW-0812">Transmembrane</keyword>
<protein>
    <recommendedName>
        <fullName evidence="5">ABC transporter permease</fullName>
    </recommendedName>
</protein>
<feature type="signal peptide" evidence="2">
    <location>
        <begin position="1"/>
        <end position="24"/>
    </location>
</feature>
<keyword evidence="2" id="KW-0732">Signal</keyword>
<dbReference type="AlphaFoldDB" id="A0A087BFQ0"/>
<feature type="transmembrane region" description="Helical" evidence="1">
    <location>
        <begin position="167"/>
        <end position="191"/>
    </location>
</feature>
<evidence type="ECO:0008006" key="5">
    <source>
        <dbReference type="Google" id="ProtNLM"/>
    </source>
</evidence>
<keyword evidence="1" id="KW-1133">Transmembrane helix</keyword>
<reference evidence="3 4" key="1">
    <citation type="submission" date="2014-03" db="EMBL/GenBank/DDBJ databases">
        <title>Genomics of Bifidobacteria.</title>
        <authorList>
            <person name="Ventura M."/>
            <person name="Milani C."/>
            <person name="Lugli G.A."/>
        </authorList>
    </citation>
    <scope>NUCLEOTIDE SEQUENCE [LARGE SCALE GENOMIC DNA]</scope>
    <source>
        <strain evidence="3 4">LMG 21814</strain>
    </source>
</reference>
<feature type="transmembrane region" description="Helical" evidence="1">
    <location>
        <begin position="599"/>
        <end position="618"/>
    </location>
</feature>
<organism evidence="3 4">
    <name type="scientific">Bifidobacterium longum subsp. suis</name>
    <dbReference type="NCBI Taxonomy" id="1695"/>
    <lineage>
        <taxon>Bacteria</taxon>
        <taxon>Bacillati</taxon>
        <taxon>Actinomycetota</taxon>
        <taxon>Actinomycetes</taxon>
        <taxon>Bifidobacteriales</taxon>
        <taxon>Bifidobacteriaceae</taxon>
        <taxon>Bifidobacterium</taxon>
    </lineage>
</organism>
<feature type="transmembrane region" description="Helical" evidence="1">
    <location>
        <begin position="285"/>
        <end position="308"/>
    </location>
</feature>
<dbReference type="RefSeq" id="WP_032683832.1">
    <property type="nucleotide sequence ID" value="NZ_JGZA01000015.1"/>
</dbReference>
<feature type="chain" id="PRO_5039075463" description="ABC transporter permease" evidence="2">
    <location>
        <begin position="25"/>
        <end position="656"/>
    </location>
</feature>
<evidence type="ECO:0000313" key="4">
    <source>
        <dbReference type="Proteomes" id="UP000029024"/>
    </source>
</evidence>